<dbReference type="AlphaFoldDB" id="A0A9P6G797"/>
<name>A0A9P6G797_9PLEO</name>
<protein>
    <submittedName>
        <fullName evidence="2">Uncharacterized protein</fullName>
    </submittedName>
</protein>
<comment type="caution">
    <text evidence="2">The sequence shown here is derived from an EMBL/GenBank/DDBJ whole genome shotgun (WGS) entry which is preliminary data.</text>
</comment>
<dbReference type="Proteomes" id="UP000756921">
    <property type="component" value="Unassembled WGS sequence"/>
</dbReference>
<evidence type="ECO:0000256" key="1">
    <source>
        <dbReference type="SAM" id="MobiDB-lite"/>
    </source>
</evidence>
<dbReference type="OrthoDB" id="3594103at2759"/>
<feature type="non-terminal residue" evidence="2">
    <location>
        <position position="1"/>
    </location>
</feature>
<dbReference type="PANTHER" id="PTHR37538">
    <property type="entry name" value="BTB DOMAIN-CONTAINING PROTEIN"/>
    <property type="match status" value="1"/>
</dbReference>
<gene>
    <name evidence="2" type="ORF">PMIN01_11741</name>
</gene>
<keyword evidence="3" id="KW-1185">Reference proteome</keyword>
<accession>A0A9P6G797</accession>
<feature type="compositionally biased region" description="Basic residues" evidence="1">
    <location>
        <begin position="365"/>
        <end position="375"/>
    </location>
</feature>
<evidence type="ECO:0000313" key="3">
    <source>
        <dbReference type="Proteomes" id="UP000756921"/>
    </source>
</evidence>
<sequence length="573" mass="63046">PYTSGPVALRIGPENKTYYVPQDYLKSLDSITSCRSWDGYIHLPDVDESTGHVLVHYLHTGLDQTLNGNEMSLVPVAITEFKRAVLAYTAANKYGLFDLQQLAKHKIECFGAEINIFDVVEAIKGGKAIAAFEEDHTVFAGDNFFDRIDDVTLAKVMAKCVVELYNNKVSRMHNTEKEPVPGVSEECTPDIQDSSVEEAQVQEAFTIENTPAEECSAPDLSTEQYPTQDYPISDLPVEESTIQEASIEEHATAEECPPETNEWGFFLGNAIGKKKSKKGKKCAIEEMEDEPKVDELPIPAAEPVLSADNDWGTFTIGSKMGKNGKKGAIEEIEDEPKSDELPIPAPEPAPPADDDWGTFAFGSTKGKKKKSKKCAKGPGIEEPSPPPPEPEPEPALAEEMKDDGWDSWTLQEPTVEPLAPKAVAEEKQAEDWSNYTSKGVEEVAVPEPEPEPVNGKDEGGERGFSSKWDRRVNKKKGKSAEPKPAPVVDAMTIMQNTDGTVVGTGNTDRRAELDQPIEDDGEICPVRAKHLLGDEWKNCRQCRVMLRQVAIQLARADPADEDGYMVVDQVLMK</sequence>
<feature type="region of interest" description="Disordered" evidence="1">
    <location>
        <begin position="315"/>
        <end position="487"/>
    </location>
</feature>
<evidence type="ECO:0000313" key="2">
    <source>
        <dbReference type="EMBL" id="KAF9729808.1"/>
    </source>
</evidence>
<proteinExistence type="predicted"/>
<dbReference type="PANTHER" id="PTHR37538:SF4">
    <property type="entry name" value="PITSLRE SERINE_THREONINE-PROTEIN KINASE CDC2L1"/>
    <property type="match status" value="1"/>
</dbReference>
<dbReference type="EMBL" id="WJXW01000015">
    <property type="protein sequence ID" value="KAF9729808.1"/>
    <property type="molecule type" value="Genomic_DNA"/>
</dbReference>
<reference evidence="2" key="1">
    <citation type="journal article" date="2020" name="Mol. Plant Microbe Interact.">
        <title>Genome Sequence of the Biocontrol Agent Coniothyrium minitans strain Conio (IMI 134523).</title>
        <authorList>
            <person name="Patel D."/>
            <person name="Shittu T.A."/>
            <person name="Baroncelli R."/>
            <person name="Muthumeenakshi S."/>
            <person name="Osborne T.H."/>
            <person name="Janganan T.K."/>
            <person name="Sreenivasaprasad S."/>
        </authorList>
    </citation>
    <scope>NUCLEOTIDE SEQUENCE</scope>
    <source>
        <strain evidence="2">Conio</strain>
    </source>
</reference>
<organism evidence="2 3">
    <name type="scientific">Paraphaeosphaeria minitans</name>
    <dbReference type="NCBI Taxonomy" id="565426"/>
    <lineage>
        <taxon>Eukaryota</taxon>
        <taxon>Fungi</taxon>
        <taxon>Dikarya</taxon>
        <taxon>Ascomycota</taxon>
        <taxon>Pezizomycotina</taxon>
        <taxon>Dothideomycetes</taxon>
        <taxon>Pleosporomycetidae</taxon>
        <taxon>Pleosporales</taxon>
        <taxon>Massarineae</taxon>
        <taxon>Didymosphaeriaceae</taxon>
        <taxon>Paraphaeosphaeria</taxon>
    </lineage>
</organism>